<protein>
    <submittedName>
        <fullName evidence="4">EGF-like domain-containing protein</fullName>
    </submittedName>
</protein>
<keyword evidence="3" id="KW-1185">Reference proteome</keyword>
<reference evidence="3" key="1">
    <citation type="submission" date="2014-07" db="EMBL/GenBank/DDBJ databases">
        <authorList>
            <person name="Martin A.A"/>
            <person name="De Silva N."/>
        </authorList>
    </citation>
    <scope>NUCLEOTIDE SEQUENCE</scope>
</reference>
<name>A0A0K0F6Z7_STRVS</name>
<proteinExistence type="predicted"/>
<dbReference type="WBParaSite" id="SVE_0459300.1">
    <property type="protein sequence ID" value="SVE_0459300.1"/>
    <property type="gene ID" value="SVE_0459300"/>
</dbReference>
<dbReference type="Proteomes" id="UP000035680">
    <property type="component" value="Unassembled WGS sequence"/>
</dbReference>
<evidence type="ECO:0000313" key="3">
    <source>
        <dbReference type="Proteomes" id="UP000035680"/>
    </source>
</evidence>
<feature type="signal peptide" evidence="2">
    <location>
        <begin position="1"/>
        <end position="28"/>
    </location>
</feature>
<evidence type="ECO:0000313" key="4">
    <source>
        <dbReference type="WBParaSite" id="SVE_0459300.1"/>
    </source>
</evidence>
<evidence type="ECO:0000256" key="1">
    <source>
        <dbReference type="SAM" id="MobiDB-lite"/>
    </source>
</evidence>
<feature type="chain" id="PRO_5005329528" evidence="2">
    <location>
        <begin position="29"/>
        <end position="535"/>
    </location>
</feature>
<accession>A0A0K0F6Z7</accession>
<organism evidence="3 4">
    <name type="scientific">Strongyloides venezuelensis</name>
    <name type="common">Threadworm</name>
    <dbReference type="NCBI Taxonomy" id="75913"/>
    <lineage>
        <taxon>Eukaryota</taxon>
        <taxon>Metazoa</taxon>
        <taxon>Ecdysozoa</taxon>
        <taxon>Nematoda</taxon>
        <taxon>Chromadorea</taxon>
        <taxon>Rhabditida</taxon>
        <taxon>Tylenchina</taxon>
        <taxon>Panagrolaimomorpha</taxon>
        <taxon>Strongyloidoidea</taxon>
        <taxon>Strongyloididae</taxon>
        <taxon>Strongyloides</taxon>
    </lineage>
</organism>
<evidence type="ECO:0000256" key="2">
    <source>
        <dbReference type="SAM" id="SignalP"/>
    </source>
</evidence>
<keyword evidence="2" id="KW-0732">Signal</keyword>
<feature type="region of interest" description="Disordered" evidence="1">
    <location>
        <begin position="83"/>
        <end position="115"/>
    </location>
</feature>
<dbReference type="AlphaFoldDB" id="A0A0K0F6Z7"/>
<reference evidence="4" key="2">
    <citation type="submission" date="2015-08" db="UniProtKB">
        <authorList>
            <consortium name="WormBaseParasite"/>
        </authorList>
    </citation>
    <scope>IDENTIFICATION</scope>
</reference>
<sequence>MDIIFRHIFYFSLFLVLFLHNIIEGCGGRPNFNPQNKGEHVKKNFYDRSRETNKESFEIIDEGNNFTSKEVIENNIIRRQKNNQNKDIKKRLKSNYRNKDSSYEEDDIDENDTHSKYTVNKNTSDIFKNKQLLNFSNSLYLDRGNITTDNYNHTFTFFHIKQKLINNKESLIRNETLSTHTASGDIKNNISTNDIVYTTRYDNSNELKNIYLTTSYPNEDKYYLSEEIYTDNNIRKDNYNLNLRYDISNEKKENQMDNYTPTSYPNENYDYSYEDNSYIRKKNKITGKKDPQFYSLNKNNTSIDNKQVLEKRIENMTVLSSELTNDNEVNKEIKSILNDADKFELFQKEDILKSSKSMRCKTLKKQASIFFSSSITEHDALSFYGLKNATICSSCHDGYLVRFSAYKTNRIVNNSEPIADISCSAGQNLCLCDYHNNCYIPNSKTISVMLYPACIKKRCLIYAILAGYGRNDALISIDNVRFFYSVNQINFKTKQYWPLDTDGVYITVKSIGCNGCNMKECKKRKQNFKKPHHKG</sequence>